<comment type="caution">
    <text evidence="2">The sequence shown here is derived from an EMBL/GenBank/DDBJ whole genome shotgun (WGS) entry which is preliminary data.</text>
</comment>
<keyword evidence="1" id="KW-0732">Signal</keyword>
<dbReference type="Proteomes" id="UP001549749">
    <property type="component" value="Unassembled WGS sequence"/>
</dbReference>
<dbReference type="EMBL" id="JBEXAC010000001">
    <property type="protein sequence ID" value="MET6997001.1"/>
    <property type="molecule type" value="Genomic_DNA"/>
</dbReference>
<protein>
    <submittedName>
        <fullName evidence="2">Uncharacterized protein</fullName>
    </submittedName>
</protein>
<proteinExistence type="predicted"/>
<accession>A0ABV2T1U6</accession>
<name>A0ABV2T1U6_9BACT</name>
<dbReference type="RefSeq" id="WP_354659642.1">
    <property type="nucleotide sequence ID" value="NZ_JBEXAC010000001.1"/>
</dbReference>
<reference evidence="2 3" key="1">
    <citation type="submission" date="2024-06" db="EMBL/GenBank/DDBJ databases">
        <title>Chitinophaga defluvii sp. nov., isolated from municipal sewage.</title>
        <authorList>
            <person name="Zhang L."/>
        </authorList>
    </citation>
    <scope>NUCLEOTIDE SEQUENCE [LARGE SCALE GENOMIC DNA]</scope>
    <source>
        <strain evidence="2 3">H8</strain>
    </source>
</reference>
<evidence type="ECO:0000256" key="1">
    <source>
        <dbReference type="SAM" id="SignalP"/>
    </source>
</evidence>
<keyword evidence="3" id="KW-1185">Reference proteome</keyword>
<gene>
    <name evidence="2" type="ORF">ABR189_06460</name>
</gene>
<evidence type="ECO:0000313" key="3">
    <source>
        <dbReference type="Proteomes" id="UP001549749"/>
    </source>
</evidence>
<organism evidence="2 3">
    <name type="scientific">Chitinophaga defluvii</name>
    <dbReference type="NCBI Taxonomy" id="3163343"/>
    <lineage>
        <taxon>Bacteria</taxon>
        <taxon>Pseudomonadati</taxon>
        <taxon>Bacteroidota</taxon>
        <taxon>Chitinophagia</taxon>
        <taxon>Chitinophagales</taxon>
        <taxon>Chitinophagaceae</taxon>
        <taxon>Chitinophaga</taxon>
    </lineage>
</organism>
<sequence>MKKILLMLFAGLSSYCVYAQSVTVPTLDTSLLDAGELGALRSDNIKKELSAIAFIDADGEKGQGVFLDKDLLLTSYSLVANKNSVRYYVQGDPVERSIAGYVVADEAHGLILLKTADIHDNSIVSPYYSSQMLPPAITRDLVVYYLSRQNTDTYQIGRASVPKPEYPGVRRFEHYHLVPMDYKGAEPINGCVILSLYGTTRGLMVYKEGKPFLANALLMQSLLFHKGLDVKRTGDLPLAYAKQKKSSKSTLYKAAVSYDRMINGRKGVYDRTTLNYIKRGHSSLSLYFTHTPLNVYRSTLFNPNLQMIDLETGMIYRPEERETDDSHRVYTGTSYFTSFHFANVPPSVNRVMFFNIPEKVWDYMKEVGYNRPDYFNPFFSTVLLNNFSGIKKADYDLDENRADEGTIAFYLLKNSNARGNAKVYVNGKEAGSLDRYYNNPQNEGYCGLDAAITLRLKAGEYKYKAVAGNKAVIERKFRVEAGKCTSIQIKF</sequence>
<feature type="chain" id="PRO_5046200356" evidence="1">
    <location>
        <begin position="20"/>
        <end position="491"/>
    </location>
</feature>
<feature type="signal peptide" evidence="1">
    <location>
        <begin position="1"/>
        <end position="19"/>
    </location>
</feature>
<evidence type="ECO:0000313" key="2">
    <source>
        <dbReference type="EMBL" id="MET6997001.1"/>
    </source>
</evidence>